<reference evidence="1" key="1">
    <citation type="journal article" date="2015" name="Nature">
        <title>Complex archaea that bridge the gap between prokaryotes and eukaryotes.</title>
        <authorList>
            <person name="Spang A."/>
            <person name="Saw J.H."/>
            <person name="Jorgensen S.L."/>
            <person name="Zaremba-Niedzwiedzka K."/>
            <person name="Martijn J."/>
            <person name="Lind A.E."/>
            <person name="van Eijk R."/>
            <person name="Schleper C."/>
            <person name="Guy L."/>
            <person name="Ettema T.J."/>
        </authorList>
    </citation>
    <scope>NUCLEOTIDE SEQUENCE</scope>
</reference>
<protein>
    <submittedName>
        <fullName evidence="1">Uncharacterized protein</fullName>
    </submittedName>
</protein>
<gene>
    <name evidence="1" type="ORF">LCGC14_1707610</name>
</gene>
<accession>A0A0F9I3S1</accession>
<dbReference type="EMBL" id="LAZR01015180">
    <property type="protein sequence ID" value="KKM14294.1"/>
    <property type="molecule type" value="Genomic_DNA"/>
</dbReference>
<comment type="caution">
    <text evidence="1">The sequence shown here is derived from an EMBL/GenBank/DDBJ whole genome shotgun (WGS) entry which is preliminary data.</text>
</comment>
<evidence type="ECO:0000313" key="1">
    <source>
        <dbReference type="EMBL" id="KKM14294.1"/>
    </source>
</evidence>
<organism evidence="1">
    <name type="scientific">marine sediment metagenome</name>
    <dbReference type="NCBI Taxonomy" id="412755"/>
    <lineage>
        <taxon>unclassified sequences</taxon>
        <taxon>metagenomes</taxon>
        <taxon>ecological metagenomes</taxon>
    </lineage>
</organism>
<proteinExistence type="predicted"/>
<dbReference type="AlphaFoldDB" id="A0A0F9I3S1"/>
<name>A0A0F9I3S1_9ZZZZ</name>
<sequence length="68" mass="8163">MIYRLIKHDHEYESFGFEYFGNKRLARKARKEFEKNTPDSCCRITLFETPKTKRDVILLLNRIACHNG</sequence>